<evidence type="ECO:0000313" key="3">
    <source>
        <dbReference type="Proteomes" id="UP000294498"/>
    </source>
</evidence>
<keyword evidence="1" id="KW-0732">Signal</keyword>
<sequence length="995" mass="111835">MSFHQRLGLMARCLLILLTPMLTHAQAGYDLPLHKPAAFENKTLASEKSTSTKNTAFRRFVQGTVTHYNYYFNAHQKILQVLARCREEHQDDLTRLISFYGYALEDTKRERIQLDSVIYKCTAGIVLHDLRNGWIDNLYLLIGQAFFLETKFDSADRILEFLNYHFYVKEEGDYHIPIGTGTQAKNGQVSIVNPENRKIWHEAFNRPPSRNDGLIWQVRSYTEQGKYAQAAGLISLLRSDPQFPPRLQPALAEQEAYWFYCQGIWDSTAVYLERALPNAASQADQARWDYLLAQLYELCHQSAAAGKWYSKAIEQSTDPRIDIYARLYRALLGQGNDKQTIPQTIAALLRLADRDRFAPFRDILYLSAARLALQQPDTTEALHFLDLSARNGGKGGVRNQAYLLMSDIGKTQGNYKIVATAYDSLILTDPNLRDQIPVLAKDKALYDRVLVSILRVEREDSLQRIAALPEAERTAFVKNLLHQLLKAQGVKEENNGNYYGSTGIRDSLNASDLFGTGNGEWYFYNQSARSSGSSDFQSRWGNRPNVDNWRRQSAMNTAGPGGVIQPHTTEDALTAAAKKAGAKPLVLTMDGLMSDLPLTPKALAASNDTVAYHLFRLGDLYKNEVGDNRAAVKVLEELYQRYPTYKQEEALYDLYVCYHLMGDEVKANYYLGLLHKRYPAAGKPAAPVKDTAADLATGRYKDIYDQFIAGNYDAALAEKKSADSLFGTKYWTPQLMYIQAVYYAHQRQDSSAIKVLNDLAAQFPKDPVTPRANKLKEVLGRRTQIETYLTNLKITRYKVDSLHIDTGAAVAVAVPAPPVAPPDLHRALGNRPDTLLKAPGAGAAALPGKSGLQVNNNAVAGMHSDNYLFDPSTPHYVLVVMTNVAGVYASEAKNAFSRYNQDVHYQEDIPIDTVLFQPGMNILKLGPFKNIVDALAYQFDLQKNAGKEIVPWLSADKYRFIVISQDNLMVLRNKKNLTEYETFINSYLKNMPATH</sequence>
<dbReference type="EMBL" id="SODV01000001">
    <property type="protein sequence ID" value="TDX01022.1"/>
    <property type="molecule type" value="Genomic_DNA"/>
</dbReference>
<dbReference type="InterPro" id="IPR011990">
    <property type="entry name" value="TPR-like_helical_dom_sf"/>
</dbReference>
<evidence type="ECO:0008006" key="4">
    <source>
        <dbReference type="Google" id="ProtNLM"/>
    </source>
</evidence>
<feature type="signal peptide" evidence="1">
    <location>
        <begin position="1"/>
        <end position="25"/>
    </location>
</feature>
<gene>
    <name evidence="2" type="ORF">EDB95_2053</name>
</gene>
<comment type="caution">
    <text evidence="2">The sequence shown here is derived from an EMBL/GenBank/DDBJ whole genome shotgun (WGS) entry which is preliminary data.</text>
</comment>
<keyword evidence="3" id="KW-1185">Reference proteome</keyword>
<dbReference type="AlphaFoldDB" id="A0A4R8DS05"/>
<proteinExistence type="predicted"/>
<organism evidence="2 3">
    <name type="scientific">Dinghuibacter silviterrae</name>
    <dbReference type="NCBI Taxonomy" id="1539049"/>
    <lineage>
        <taxon>Bacteria</taxon>
        <taxon>Pseudomonadati</taxon>
        <taxon>Bacteroidota</taxon>
        <taxon>Chitinophagia</taxon>
        <taxon>Chitinophagales</taxon>
        <taxon>Chitinophagaceae</taxon>
        <taxon>Dinghuibacter</taxon>
    </lineage>
</organism>
<name>A0A4R8DS05_9BACT</name>
<dbReference type="Gene3D" id="1.25.40.10">
    <property type="entry name" value="Tetratricopeptide repeat domain"/>
    <property type="match status" value="1"/>
</dbReference>
<reference evidence="2 3" key="1">
    <citation type="submission" date="2019-03" db="EMBL/GenBank/DDBJ databases">
        <title>Genomic Encyclopedia of Type Strains, Phase IV (KMG-IV): sequencing the most valuable type-strain genomes for metagenomic binning, comparative biology and taxonomic classification.</title>
        <authorList>
            <person name="Goeker M."/>
        </authorList>
    </citation>
    <scope>NUCLEOTIDE SEQUENCE [LARGE SCALE GENOMIC DNA]</scope>
    <source>
        <strain evidence="2 3">DSM 100059</strain>
    </source>
</reference>
<dbReference type="InterPro" id="IPR019734">
    <property type="entry name" value="TPR_rpt"/>
</dbReference>
<dbReference type="Proteomes" id="UP000294498">
    <property type="component" value="Unassembled WGS sequence"/>
</dbReference>
<accession>A0A4R8DS05</accession>
<feature type="chain" id="PRO_5020945385" description="Tetratricopeptide repeat protein" evidence="1">
    <location>
        <begin position="26"/>
        <end position="995"/>
    </location>
</feature>
<dbReference type="Pfam" id="PF13174">
    <property type="entry name" value="TPR_6"/>
    <property type="match status" value="1"/>
</dbReference>
<evidence type="ECO:0000256" key="1">
    <source>
        <dbReference type="SAM" id="SignalP"/>
    </source>
</evidence>
<evidence type="ECO:0000313" key="2">
    <source>
        <dbReference type="EMBL" id="TDX01022.1"/>
    </source>
</evidence>
<protein>
    <recommendedName>
        <fullName evidence="4">Tetratricopeptide repeat protein</fullName>
    </recommendedName>
</protein>